<dbReference type="PANTHER" id="PTHR30537">
    <property type="entry name" value="HTH-TYPE TRANSCRIPTIONAL REGULATOR"/>
    <property type="match status" value="1"/>
</dbReference>
<dbReference type="Gene3D" id="3.40.190.10">
    <property type="entry name" value="Periplasmic binding protein-like II"/>
    <property type="match status" value="2"/>
</dbReference>
<dbReference type="InterPro" id="IPR036388">
    <property type="entry name" value="WH-like_DNA-bd_sf"/>
</dbReference>
<evidence type="ECO:0000256" key="3">
    <source>
        <dbReference type="ARBA" id="ARBA00023125"/>
    </source>
</evidence>
<sequence length="303" mass="33453">MRQLIPSGNLLYVFDAAARCESFTKAAVELNVTPAAVSHAIRQLEEGLGTTLFRRLHRQLRITQDGAKLYQSVARGLDQIEDVAEEIHTSSAAAEIKVYASITVGTYWLLPRLATYPDPDTRIEMQLYNSDRKLDIPADGVSMAITNGRTEWPGYDVQPFAEEKIFPVCSPSFLKNVGPIKDLEALLKLNLLQLDSNYHDGNTWKDFLGHCGVDCPSDYAFDTYNNYILVIHAAIAGSGIGLGWQHSVGDLVENGTLVKPLDVSFSSGNRFRVVSRKDRPLTRRAAAVRDWLLAIGDQSEAAG</sequence>
<organism evidence="6 7">
    <name type="scientific">Tianweitania aestuarii</name>
    <dbReference type="NCBI Taxonomy" id="2814886"/>
    <lineage>
        <taxon>Bacteria</taxon>
        <taxon>Pseudomonadati</taxon>
        <taxon>Pseudomonadota</taxon>
        <taxon>Alphaproteobacteria</taxon>
        <taxon>Hyphomicrobiales</taxon>
        <taxon>Phyllobacteriaceae</taxon>
        <taxon>Tianweitania</taxon>
    </lineage>
</organism>
<evidence type="ECO:0000256" key="1">
    <source>
        <dbReference type="ARBA" id="ARBA00009437"/>
    </source>
</evidence>
<comment type="caution">
    <text evidence="6">The sequence shown here is derived from an EMBL/GenBank/DDBJ whole genome shotgun (WGS) entry which is preliminary data.</text>
</comment>
<dbReference type="Pfam" id="PF03466">
    <property type="entry name" value="LysR_substrate"/>
    <property type="match status" value="1"/>
</dbReference>
<comment type="similarity">
    <text evidence="1">Belongs to the LysR transcriptional regulatory family.</text>
</comment>
<evidence type="ECO:0000256" key="2">
    <source>
        <dbReference type="ARBA" id="ARBA00023015"/>
    </source>
</evidence>
<dbReference type="SUPFAM" id="SSF46785">
    <property type="entry name" value="Winged helix' DNA-binding domain"/>
    <property type="match status" value="1"/>
</dbReference>
<gene>
    <name evidence="6" type="ORF">JYU29_03345</name>
</gene>
<keyword evidence="2" id="KW-0805">Transcription regulation</keyword>
<dbReference type="PROSITE" id="PS50931">
    <property type="entry name" value="HTH_LYSR"/>
    <property type="match status" value="1"/>
</dbReference>
<dbReference type="EMBL" id="JAFMNX010000001">
    <property type="protein sequence ID" value="MBS9719718.1"/>
    <property type="molecule type" value="Genomic_DNA"/>
</dbReference>
<dbReference type="InterPro" id="IPR005119">
    <property type="entry name" value="LysR_subst-bd"/>
</dbReference>
<evidence type="ECO:0000256" key="4">
    <source>
        <dbReference type="ARBA" id="ARBA00023163"/>
    </source>
</evidence>
<dbReference type="InterPro" id="IPR000847">
    <property type="entry name" value="LysR_HTH_N"/>
</dbReference>
<proteinExistence type="inferred from homology"/>
<reference evidence="6 7" key="1">
    <citation type="submission" date="2021-03" db="EMBL/GenBank/DDBJ databases">
        <title>Tianweitania aestuarii sp. nov., isolated from a tidal flat.</title>
        <authorList>
            <person name="Park S."/>
            <person name="Yoon J.-H."/>
        </authorList>
    </citation>
    <scope>NUCLEOTIDE SEQUENCE [LARGE SCALE GENOMIC DNA]</scope>
    <source>
        <strain evidence="6 7">BSSL-BM11</strain>
    </source>
</reference>
<name>A0ABS5RRN5_9HYPH</name>
<keyword evidence="4" id="KW-0804">Transcription</keyword>
<dbReference type="InterPro" id="IPR036390">
    <property type="entry name" value="WH_DNA-bd_sf"/>
</dbReference>
<protein>
    <submittedName>
        <fullName evidence="6">LysR family transcriptional regulator</fullName>
    </submittedName>
</protein>
<dbReference type="PANTHER" id="PTHR30537:SF74">
    <property type="entry name" value="HTH-TYPE TRANSCRIPTIONAL REGULATOR TRPI"/>
    <property type="match status" value="1"/>
</dbReference>
<accession>A0ABS5RRN5</accession>
<dbReference type="InterPro" id="IPR058163">
    <property type="entry name" value="LysR-type_TF_proteobact-type"/>
</dbReference>
<keyword evidence="3" id="KW-0238">DNA-binding</keyword>
<dbReference type="PRINTS" id="PR00039">
    <property type="entry name" value="HTHLYSR"/>
</dbReference>
<evidence type="ECO:0000313" key="7">
    <source>
        <dbReference type="Proteomes" id="UP001297272"/>
    </source>
</evidence>
<dbReference type="Pfam" id="PF00126">
    <property type="entry name" value="HTH_1"/>
    <property type="match status" value="1"/>
</dbReference>
<dbReference type="SUPFAM" id="SSF53850">
    <property type="entry name" value="Periplasmic binding protein-like II"/>
    <property type="match status" value="1"/>
</dbReference>
<dbReference type="Proteomes" id="UP001297272">
    <property type="component" value="Unassembled WGS sequence"/>
</dbReference>
<keyword evidence="7" id="KW-1185">Reference proteome</keyword>
<evidence type="ECO:0000313" key="6">
    <source>
        <dbReference type="EMBL" id="MBS9719718.1"/>
    </source>
</evidence>
<dbReference type="Gene3D" id="1.10.10.10">
    <property type="entry name" value="Winged helix-like DNA-binding domain superfamily/Winged helix DNA-binding domain"/>
    <property type="match status" value="1"/>
</dbReference>
<evidence type="ECO:0000259" key="5">
    <source>
        <dbReference type="PROSITE" id="PS50931"/>
    </source>
</evidence>
<dbReference type="RefSeq" id="WP_213983330.1">
    <property type="nucleotide sequence ID" value="NZ_JAFMNX010000001.1"/>
</dbReference>
<feature type="domain" description="HTH lysR-type" evidence="5">
    <location>
        <begin position="9"/>
        <end position="63"/>
    </location>
</feature>